<feature type="transmembrane region" description="Helical" evidence="5">
    <location>
        <begin position="355"/>
        <end position="375"/>
    </location>
</feature>
<dbReference type="InterPro" id="IPR036259">
    <property type="entry name" value="MFS_trans_sf"/>
</dbReference>
<feature type="transmembrane region" description="Helical" evidence="5">
    <location>
        <begin position="858"/>
        <end position="881"/>
    </location>
</feature>
<dbReference type="PROSITE" id="PS50850">
    <property type="entry name" value="MFS"/>
    <property type="match status" value="2"/>
</dbReference>
<feature type="transmembrane region" description="Helical" evidence="5">
    <location>
        <begin position="261"/>
        <end position="279"/>
    </location>
</feature>
<feature type="transmembrane region" description="Helical" evidence="5">
    <location>
        <begin position="520"/>
        <end position="545"/>
    </location>
</feature>
<evidence type="ECO:0000256" key="2">
    <source>
        <dbReference type="ARBA" id="ARBA00022692"/>
    </source>
</evidence>
<dbReference type="GO" id="GO:0016020">
    <property type="term" value="C:membrane"/>
    <property type="evidence" value="ECO:0007669"/>
    <property type="project" value="UniProtKB-SubCell"/>
</dbReference>
<dbReference type="InterPro" id="IPR005829">
    <property type="entry name" value="Sugar_transporter_CS"/>
</dbReference>
<dbReference type="Pfam" id="PF00083">
    <property type="entry name" value="Sugar_tr"/>
    <property type="match status" value="1"/>
</dbReference>
<feature type="transmembrane region" description="Helical" evidence="5">
    <location>
        <begin position="832"/>
        <end position="852"/>
    </location>
</feature>
<evidence type="ECO:0000313" key="8">
    <source>
        <dbReference type="Proteomes" id="UP000826195"/>
    </source>
</evidence>
<comment type="caution">
    <text evidence="7">The sequence shown here is derived from an EMBL/GenBank/DDBJ whole genome shotgun (WGS) entry which is preliminary data.</text>
</comment>
<dbReference type="SUPFAM" id="SSF103473">
    <property type="entry name" value="MFS general substrate transporter"/>
    <property type="match status" value="2"/>
</dbReference>
<feature type="transmembrane region" description="Helical" evidence="5">
    <location>
        <begin position="381"/>
        <end position="404"/>
    </location>
</feature>
<keyword evidence="4 5" id="KW-0472">Membrane</keyword>
<feature type="transmembrane region" description="Helical" evidence="5">
    <location>
        <begin position="945"/>
        <end position="965"/>
    </location>
</feature>
<gene>
    <name evidence="7" type="ORF">KQX54_021342</name>
</gene>
<dbReference type="PANTHER" id="PTHR24064">
    <property type="entry name" value="SOLUTE CARRIER FAMILY 22 MEMBER"/>
    <property type="match status" value="1"/>
</dbReference>
<feature type="transmembrane region" description="Helical" evidence="5">
    <location>
        <begin position="732"/>
        <end position="750"/>
    </location>
</feature>
<keyword evidence="3 5" id="KW-1133">Transmembrane helix</keyword>
<feature type="transmembrane region" description="Helical" evidence="5">
    <location>
        <begin position="888"/>
        <end position="905"/>
    </location>
</feature>
<keyword evidence="2 5" id="KW-0812">Transmembrane</keyword>
<proteinExistence type="predicted"/>
<dbReference type="InterPro" id="IPR005828">
    <property type="entry name" value="MFS_sugar_transport-like"/>
</dbReference>
<dbReference type="EMBL" id="JAHXZJ010000001">
    <property type="protein sequence ID" value="KAH0568654.1"/>
    <property type="molecule type" value="Genomic_DNA"/>
</dbReference>
<name>A0AAV7IUW6_COTGL</name>
<dbReference type="PROSITE" id="PS00217">
    <property type="entry name" value="SUGAR_TRANSPORT_2"/>
    <property type="match status" value="2"/>
</dbReference>
<accession>A0AAV7IUW6</accession>
<comment type="subcellular location">
    <subcellularLocation>
        <location evidence="1">Membrane</location>
        <topology evidence="1">Multi-pass membrane protein</topology>
    </subcellularLocation>
</comment>
<feature type="transmembrane region" description="Helical" evidence="5">
    <location>
        <begin position="434"/>
        <end position="457"/>
    </location>
</feature>
<dbReference type="Gene3D" id="1.20.1250.20">
    <property type="entry name" value="MFS general substrate transporter like domains"/>
    <property type="match status" value="2"/>
</dbReference>
<evidence type="ECO:0000256" key="4">
    <source>
        <dbReference type="ARBA" id="ARBA00023136"/>
    </source>
</evidence>
<evidence type="ECO:0000256" key="1">
    <source>
        <dbReference type="ARBA" id="ARBA00004141"/>
    </source>
</evidence>
<evidence type="ECO:0000259" key="6">
    <source>
        <dbReference type="PROSITE" id="PS50850"/>
    </source>
</evidence>
<evidence type="ECO:0000313" key="7">
    <source>
        <dbReference type="EMBL" id="KAH0568654.1"/>
    </source>
</evidence>
<dbReference type="InterPro" id="IPR011701">
    <property type="entry name" value="MFS"/>
</dbReference>
<feature type="transmembrane region" description="Helical" evidence="5">
    <location>
        <begin position="411"/>
        <end position="428"/>
    </location>
</feature>
<evidence type="ECO:0000256" key="3">
    <source>
        <dbReference type="ARBA" id="ARBA00022989"/>
    </source>
</evidence>
<reference evidence="7 8" key="1">
    <citation type="journal article" date="2021" name="J. Hered.">
        <title>A chromosome-level genome assembly of the parasitoid wasp, Cotesia glomerata (Hymenoptera: Braconidae).</title>
        <authorList>
            <person name="Pinto B.J."/>
            <person name="Weis J.J."/>
            <person name="Gamble T."/>
            <person name="Ode P.J."/>
            <person name="Paul R."/>
            <person name="Zaspel J.M."/>
        </authorList>
    </citation>
    <scope>NUCLEOTIDE SEQUENCE [LARGE SCALE GENOMIC DNA]</scope>
    <source>
        <strain evidence="7">CgM1</strain>
    </source>
</reference>
<dbReference type="Proteomes" id="UP000826195">
    <property type="component" value="Unassembled WGS sequence"/>
</dbReference>
<keyword evidence="8" id="KW-1185">Reference proteome</keyword>
<feature type="transmembrane region" description="Helical" evidence="5">
    <location>
        <begin position="668"/>
        <end position="691"/>
    </location>
</feature>
<dbReference type="GO" id="GO:0022857">
    <property type="term" value="F:transmembrane transporter activity"/>
    <property type="evidence" value="ECO:0007669"/>
    <property type="project" value="InterPro"/>
</dbReference>
<dbReference type="AlphaFoldDB" id="A0AAV7IUW6"/>
<sequence>MDSEENKKIKEKCLLRVLDELGEGSKLLWMVFTASILAPLISGMHSMSYVFVSEIPEHWCSIKEFQKSNWTAEEIKNISRVNECHIYDYNYTNLANLNYEDAEKYVKDLKHNASIVPCLSFVFDMSKRSTIVSEWELVCDKYLYRGNIFSAYVLGRLLGNGFLGIYSDKYGRKKALIIGLILQIIAVPASAVLPWYWAFVFCKLIIGISVGASYSSAYTLLSEVAVDKRRKLLGTFFDIQYPIATWIVLSISYFLYDWRNLQLALTLFTIPMIIFVWFIPESPRWLISQNRHDEAQKIIEKYRKVFVTPALIATPSLEIEIKENKKDENSTQQYFKSVKILFSDPNLRNKLLTMYYLFFVTISVSYCLVFSIDTFKANRYIYMASVAATQVVALLTTSVILLFLSSKRATISIYLFATTCLLTIVAIPKVNINIIMGLTVISKFCLTASFTTTMLFASELFPPGVRNTAFGTSLVVGQIGTMGAPYFVDLLSEVAWWAPMSLCEKCLLRVLDELGEGSKLLWIAFITSIIAPFLNGMHSISYVFISEIPEHWCSIKEFQKSNWTTEEIKNISTVNECHIYDYNYTNLANLKYEDAEEYVKELKHNTSIVPCLSFVFDNNERSTIVSEWELVCDKYLYRGNTFSAYALGRLLGNGLLGIYADKYGRKKAIIIALLLQVIALPSSGLVPWYWAFIFFKLITGMSTGSLYSSSYTILSEVAVDKKRKILGTIFDIQYPVGTWVVLSIAYFIFIPESPRWLISQKRYDEAQKIIEKYRKIIVTPALITGSSNLPLPISQVETKKKKQHKYLIQRYFKSMKILLTNSNLRKKLFTMYYSFFVSISVSYCLVFSIDTFQANRYIYMASTASGEVLALMTTSVILMFFSAKKATIAIYFFVSFCMLTITFIPKANMTIIIVMTVIFKFCLTANYTTNMLFASELFPPGVRNTAFGTSFVMGQIGTMGAPFLWNY</sequence>
<feature type="domain" description="Major facilitator superfamily (MFS) profile" evidence="6">
    <location>
        <begin position="31"/>
        <end position="543"/>
    </location>
</feature>
<dbReference type="PROSITE" id="PS00216">
    <property type="entry name" value="SUGAR_TRANSPORT_1"/>
    <property type="match status" value="2"/>
</dbReference>
<dbReference type="Pfam" id="PF07690">
    <property type="entry name" value="MFS_1"/>
    <property type="match status" value="1"/>
</dbReference>
<evidence type="ECO:0000256" key="5">
    <source>
        <dbReference type="SAM" id="Phobius"/>
    </source>
</evidence>
<feature type="transmembrane region" description="Helical" evidence="5">
    <location>
        <begin position="233"/>
        <end position="255"/>
    </location>
</feature>
<feature type="transmembrane region" description="Helical" evidence="5">
    <location>
        <begin position="204"/>
        <end position="221"/>
    </location>
</feature>
<organism evidence="7 8">
    <name type="scientific">Cotesia glomerata</name>
    <name type="common">Lepidopteran parasitic wasp</name>
    <name type="synonym">Apanteles glomeratus</name>
    <dbReference type="NCBI Taxonomy" id="32391"/>
    <lineage>
        <taxon>Eukaryota</taxon>
        <taxon>Metazoa</taxon>
        <taxon>Ecdysozoa</taxon>
        <taxon>Arthropoda</taxon>
        <taxon>Hexapoda</taxon>
        <taxon>Insecta</taxon>
        <taxon>Pterygota</taxon>
        <taxon>Neoptera</taxon>
        <taxon>Endopterygota</taxon>
        <taxon>Hymenoptera</taxon>
        <taxon>Apocrita</taxon>
        <taxon>Ichneumonoidea</taxon>
        <taxon>Braconidae</taxon>
        <taxon>Microgastrinae</taxon>
        <taxon>Cotesia</taxon>
    </lineage>
</organism>
<feature type="domain" description="Major facilitator superfamily (MFS) profile" evidence="6">
    <location>
        <begin position="569"/>
        <end position="967"/>
    </location>
</feature>
<dbReference type="InterPro" id="IPR020846">
    <property type="entry name" value="MFS_dom"/>
</dbReference>
<feature type="transmembrane region" description="Helical" evidence="5">
    <location>
        <begin position="911"/>
        <end position="933"/>
    </location>
</feature>
<protein>
    <recommendedName>
        <fullName evidence="6">Major facilitator superfamily (MFS) profile domain-containing protein</fullName>
    </recommendedName>
</protein>
<feature type="transmembrane region" description="Helical" evidence="5">
    <location>
        <begin position="175"/>
        <end position="198"/>
    </location>
</feature>